<name>A0A9N9PXZ6_9HELO</name>
<keyword evidence="2" id="KW-1185">Reference proteome</keyword>
<accession>A0A9N9PXZ6</accession>
<reference evidence="1" key="1">
    <citation type="submission" date="2021-07" db="EMBL/GenBank/DDBJ databases">
        <authorList>
            <person name="Durling M."/>
        </authorList>
    </citation>
    <scope>NUCLEOTIDE SEQUENCE</scope>
</reference>
<sequence>MEPRAEEKQEKVEDNVQYPFEINDIVWIVNPTYRSPLGEFRVTKALPDDKFELVKVSDGSLHPEKVNSKYLRRDPGIA</sequence>
<dbReference type="Proteomes" id="UP000701801">
    <property type="component" value="Unassembled WGS sequence"/>
</dbReference>
<evidence type="ECO:0000313" key="2">
    <source>
        <dbReference type="Proteomes" id="UP000701801"/>
    </source>
</evidence>
<organism evidence="1 2">
    <name type="scientific">Hymenoscyphus albidus</name>
    <dbReference type="NCBI Taxonomy" id="595503"/>
    <lineage>
        <taxon>Eukaryota</taxon>
        <taxon>Fungi</taxon>
        <taxon>Dikarya</taxon>
        <taxon>Ascomycota</taxon>
        <taxon>Pezizomycotina</taxon>
        <taxon>Leotiomycetes</taxon>
        <taxon>Helotiales</taxon>
        <taxon>Helotiaceae</taxon>
        <taxon>Hymenoscyphus</taxon>
    </lineage>
</organism>
<dbReference type="EMBL" id="CAJVRM010000290">
    <property type="protein sequence ID" value="CAG8978973.1"/>
    <property type="molecule type" value="Genomic_DNA"/>
</dbReference>
<comment type="caution">
    <text evidence="1">The sequence shown here is derived from an EMBL/GenBank/DDBJ whole genome shotgun (WGS) entry which is preliminary data.</text>
</comment>
<gene>
    <name evidence="1" type="ORF">HYALB_00012256</name>
</gene>
<proteinExistence type="predicted"/>
<dbReference type="AlphaFoldDB" id="A0A9N9PXZ6"/>
<protein>
    <submittedName>
        <fullName evidence="1">Uncharacterized protein</fullName>
    </submittedName>
</protein>
<evidence type="ECO:0000313" key="1">
    <source>
        <dbReference type="EMBL" id="CAG8978973.1"/>
    </source>
</evidence>
<dbReference type="OrthoDB" id="5055856at2759"/>